<evidence type="ECO:0000256" key="12">
    <source>
        <dbReference type="ARBA" id="ARBA00023152"/>
    </source>
</evidence>
<proteinExistence type="inferred from homology"/>
<keyword evidence="17" id="KW-1185">Reference proteome</keyword>
<feature type="binding site" evidence="13">
    <location>
        <position position="149"/>
    </location>
    <ligand>
        <name>substrate</name>
    </ligand>
</feature>
<organism evidence="16 17">
    <name type="scientific">Syntrophomonas wolfei subsp. wolfei (strain DSM 2245B / Goettingen)</name>
    <dbReference type="NCBI Taxonomy" id="335541"/>
    <lineage>
        <taxon>Bacteria</taxon>
        <taxon>Bacillati</taxon>
        <taxon>Bacillota</taxon>
        <taxon>Clostridia</taxon>
        <taxon>Eubacteriales</taxon>
        <taxon>Syntrophomonadaceae</taxon>
        <taxon>Syntrophomonas</taxon>
    </lineage>
</organism>
<keyword evidence="9 13" id="KW-0547">Nucleotide-binding</keyword>
<evidence type="ECO:0000256" key="15">
    <source>
        <dbReference type="RuleBase" id="RU000532"/>
    </source>
</evidence>
<dbReference type="PROSITE" id="PS00111">
    <property type="entry name" value="PGLYCERATE_KINASE"/>
    <property type="match status" value="1"/>
</dbReference>
<dbReference type="GO" id="GO:0043531">
    <property type="term" value="F:ADP binding"/>
    <property type="evidence" value="ECO:0007669"/>
    <property type="project" value="TreeGrafter"/>
</dbReference>
<dbReference type="InterPro" id="IPR015911">
    <property type="entry name" value="Phosphoglycerate_kinase_CS"/>
</dbReference>
<evidence type="ECO:0000256" key="8">
    <source>
        <dbReference type="ARBA" id="ARBA00022679"/>
    </source>
</evidence>
<evidence type="ECO:0000256" key="7">
    <source>
        <dbReference type="ARBA" id="ARBA00022490"/>
    </source>
</evidence>
<dbReference type="FunFam" id="3.40.50.1260:FF:000031">
    <property type="entry name" value="Phosphoglycerate kinase 1"/>
    <property type="match status" value="1"/>
</dbReference>
<dbReference type="PIRSF" id="PIRSF000724">
    <property type="entry name" value="Pgk"/>
    <property type="match status" value="1"/>
</dbReference>
<comment type="pathway">
    <text evidence="2 13">Carbohydrate degradation; glycolysis; pyruvate from D-glyceraldehyde 3-phosphate: step 2/5.</text>
</comment>
<dbReference type="GO" id="GO:0005829">
    <property type="term" value="C:cytosol"/>
    <property type="evidence" value="ECO:0007669"/>
    <property type="project" value="TreeGrafter"/>
</dbReference>
<dbReference type="UniPathway" id="UPA00109">
    <property type="reaction ID" value="UER00185"/>
</dbReference>
<evidence type="ECO:0000256" key="1">
    <source>
        <dbReference type="ARBA" id="ARBA00000642"/>
    </source>
</evidence>
<dbReference type="GO" id="GO:0006094">
    <property type="term" value="P:gluconeogenesis"/>
    <property type="evidence" value="ECO:0007669"/>
    <property type="project" value="TreeGrafter"/>
</dbReference>
<dbReference type="Proteomes" id="UP000001968">
    <property type="component" value="Chromosome"/>
</dbReference>
<dbReference type="GO" id="GO:0005524">
    <property type="term" value="F:ATP binding"/>
    <property type="evidence" value="ECO:0007669"/>
    <property type="project" value="UniProtKB-KW"/>
</dbReference>
<dbReference type="HAMAP" id="MF_00145">
    <property type="entry name" value="Phosphoglyc_kinase"/>
    <property type="match status" value="1"/>
</dbReference>
<keyword evidence="10 13" id="KW-0418">Kinase</keyword>
<dbReference type="SUPFAM" id="SSF53748">
    <property type="entry name" value="Phosphoglycerate kinase"/>
    <property type="match status" value="1"/>
</dbReference>
<keyword evidence="8 13" id="KW-0808">Transferase</keyword>
<keyword evidence="7 13" id="KW-0963">Cytoplasm</keyword>
<dbReference type="HOGENOM" id="CLU_025427_0_2_9"/>
<evidence type="ECO:0000256" key="2">
    <source>
        <dbReference type="ARBA" id="ARBA00004838"/>
    </source>
</evidence>
<reference evidence="17" key="1">
    <citation type="journal article" date="2010" name="Environ. Microbiol.">
        <title>The genome of Syntrophomonas wolfei: new insights into syntrophic metabolism and biohydrogen production.</title>
        <authorList>
            <person name="Sieber J.R."/>
            <person name="Sims D.R."/>
            <person name="Han C."/>
            <person name="Kim E."/>
            <person name="Lykidis A."/>
            <person name="Lapidus A.L."/>
            <person name="McDonnald E."/>
            <person name="Rohlin L."/>
            <person name="Culley D.E."/>
            <person name="Gunsalus R."/>
            <person name="McInerney M.J."/>
        </authorList>
    </citation>
    <scope>NUCLEOTIDE SEQUENCE [LARGE SCALE GENOMIC DNA]</scope>
    <source>
        <strain evidence="17">DSM 2245B / Goettingen</strain>
    </source>
</reference>
<evidence type="ECO:0000256" key="5">
    <source>
        <dbReference type="ARBA" id="ARBA00013061"/>
    </source>
</evidence>
<dbReference type="FunFam" id="3.40.50.1260:FF:000006">
    <property type="entry name" value="Phosphoglycerate kinase"/>
    <property type="match status" value="1"/>
</dbReference>
<dbReference type="InterPro" id="IPR036043">
    <property type="entry name" value="Phosphoglycerate_kinase_sf"/>
</dbReference>
<dbReference type="eggNOG" id="COG0126">
    <property type="taxonomic scope" value="Bacteria"/>
</dbReference>
<evidence type="ECO:0000256" key="13">
    <source>
        <dbReference type="HAMAP-Rule" id="MF_00145"/>
    </source>
</evidence>
<feature type="binding site" evidence="13 14">
    <location>
        <position position="354"/>
    </location>
    <ligand>
        <name>ATP</name>
        <dbReference type="ChEBI" id="CHEBI:30616"/>
    </ligand>
</feature>
<dbReference type="Pfam" id="PF00162">
    <property type="entry name" value="PGK"/>
    <property type="match status" value="1"/>
</dbReference>
<comment type="catalytic activity">
    <reaction evidence="1 13 15">
        <text>(2R)-3-phosphoglycerate + ATP = (2R)-3-phospho-glyceroyl phosphate + ADP</text>
        <dbReference type="Rhea" id="RHEA:14801"/>
        <dbReference type="ChEBI" id="CHEBI:30616"/>
        <dbReference type="ChEBI" id="CHEBI:57604"/>
        <dbReference type="ChEBI" id="CHEBI:58272"/>
        <dbReference type="ChEBI" id="CHEBI:456216"/>
        <dbReference type="EC" id="2.7.2.3"/>
    </reaction>
</comment>
<evidence type="ECO:0000313" key="17">
    <source>
        <dbReference type="Proteomes" id="UP000001968"/>
    </source>
</evidence>
<sequence>MLCQRSLCIFMQPLCNKRGFAMESKFDLEVCCLRSLKELELKGQRVLMRVDFNVPTDKEGNIIDDTKMRAALPSIEHVLAQGGRLILMSHLGRPNGKIDEKYSLKNLASRLGQLLAAPVYMAHDCIGPEVAQAARGLQDGEVLLLENLRFHAEEEKNDPAFSRELASLGDIFVNDAFGTAHRAHSSTAGIADYLPCYAGFLMEKEVEMLEKVLENPQSPRMAIMGGAKVADKLGLIGNLLQKMDVILIGGGMANTFLKALGKTIGKSICEDNLLEQARGLVEEAEKKNVSLILPLDAVVAPELSAEAPGQIVDIDHVPAELMILDIGPQSIELFKKYIEKASTIVWNGPLGVYEYPNFARGTEEITRAIARSSAVSVIGGGDTAVIVHDMGLEEGITHISTGGGATLEFLEGIRLPGVAACQEKAARGIGAELGQGAPLWEKS</sequence>
<evidence type="ECO:0000256" key="14">
    <source>
        <dbReference type="PIRSR" id="PIRSR000724-2"/>
    </source>
</evidence>
<protein>
    <recommendedName>
        <fullName evidence="6 13">Phosphoglycerate kinase</fullName>
        <ecNumber evidence="5 13">2.7.2.3</ecNumber>
    </recommendedName>
</protein>
<comment type="caution">
    <text evidence="13">Lacks conserved residue(s) required for the propagation of feature annotation.</text>
</comment>
<dbReference type="PRINTS" id="PR00477">
    <property type="entry name" value="PHGLYCKINASE"/>
</dbReference>
<dbReference type="InterPro" id="IPR015824">
    <property type="entry name" value="Phosphoglycerate_kinase_N"/>
</dbReference>
<feature type="binding site" evidence="13">
    <location>
        <begin position="90"/>
        <end position="93"/>
    </location>
    <ligand>
        <name>substrate</name>
    </ligand>
</feature>
<dbReference type="GO" id="GO:0006096">
    <property type="term" value="P:glycolytic process"/>
    <property type="evidence" value="ECO:0007669"/>
    <property type="project" value="UniProtKB-UniRule"/>
</dbReference>
<feature type="binding site" evidence="13">
    <location>
        <position position="182"/>
    </location>
    <ligand>
        <name>substrate</name>
    </ligand>
</feature>
<dbReference type="KEGG" id="swo:Swol_0273"/>
<evidence type="ECO:0000256" key="4">
    <source>
        <dbReference type="ARBA" id="ARBA00011245"/>
    </source>
</evidence>
<keyword evidence="12 13" id="KW-0324">Glycolysis</keyword>
<evidence type="ECO:0000256" key="10">
    <source>
        <dbReference type="ARBA" id="ARBA00022777"/>
    </source>
</evidence>
<dbReference type="GO" id="GO:0004618">
    <property type="term" value="F:phosphoglycerate kinase activity"/>
    <property type="evidence" value="ECO:0007669"/>
    <property type="project" value="UniProtKB-UniRule"/>
</dbReference>
<dbReference type="Gene3D" id="3.40.50.1260">
    <property type="entry name" value="Phosphoglycerate kinase, N-terminal domain"/>
    <property type="match status" value="2"/>
</dbReference>
<feature type="binding site" evidence="13 14">
    <location>
        <begin position="380"/>
        <end position="383"/>
    </location>
    <ligand>
        <name>ATP</name>
        <dbReference type="ChEBI" id="CHEBI:30616"/>
    </ligand>
</feature>
<dbReference type="EMBL" id="CP000448">
    <property type="protein sequence ID" value="ABI67621.1"/>
    <property type="molecule type" value="Genomic_DNA"/>
</dbReference>
<name>Q0B083_SYNWW</name>
<keyword evidence="11 13" id="KW-0067">ATP-binding</keyword>
<feature type="binding site" evidence="13 14">
    <location>
        <position position="232"/>
    </location>
    <ligand>
        <name>ATP</name>
        <dbReference type="ChEBI" id="CHEBI:30616"/>
    </ligand>
</feature>
<evidence type="ECO:0000256" key="9">
    <source>
        <dbReference type="ARBA" id="ARBA00022741"/>
    </source>
</evidence>
<evidence type="ECO:0000256" key="6">
    <source>
        <dbReference type="ARBA" id="ARBA00016471"/>
    </source>
</evidence>
<feature type="binding site" evidence="13">
    <location>
        <begin position="51"/>
        <end position="53"/>
    </location>
    <ligand>
        <name>substrate</name>
    </ligand>
</feature>
<dbReference type="STRING" id="335541.Swol_0273"/>
<accession>Q0B083</accession>
<dbReference type="PANTHER" id="PTHR11406:SF23">
    <property type="entry name" value="PHOSPHOGLYCERATE KINASE 1, CHLOROPLASTIC-RELATED"/>
    <property type="match status" value="1"/>
</dbReference>
<comment type="subunit">
    <text evidence="4 13">Monomer.</text>
</comment>
<comment type="subcellular location">
    <subcellularLocation>
        <location evidence="13">Cytoplasm</location>
    </subcellularLocation>
</comment>
<evidence type="ECO:0000256" key="3">
    <source>
        <dbReference type="ARBA" id="ARBA00008982"/>
    </source>
</evidence>
<dbReference type="AlphaFoldDB" id="Q0B083"/>
<evidence type="ECO:0000313" key="16">
    <source>
        <dbReference type="EMBL" id="ABI67621.1"/>
    </source>
</evidence>
<comment type="similarity">
    <text evidence="3 13 15">Belongs to the phosphoglycerate kinase family.</text>
</comment>
<dbReference type="CDD" id="cd00318">
    <property type="entry name" value="Phosphoglycerate_kinase"/>
    <property type="match status" value="1"/>
</dbReference>
<gene>
    <name evidence="13" type="primary">pgk</name>
    <name evidence="16" type="ordered locus">Swol_0273</name>
</gene>
<evidence type="ECO:0000256" key="11">
    <source>
        <dbReference type="ARBA" id="ARBA00022840"/>
    </source>
</evidence>
<dbReference type="InterPro" id="IPR001576">
    <property type="entry name" value="Phosphoglycerate_kinase"/>
</dbReference>
<dbReference type="EC" id="2.7.2.3" evidence="5 13"/>
<dbReference type="PANTHER" id="PTHR11406">
    <property type="entry name" value="PHOSPHOGLYCERATE KINASE"/>
    <property type="match status" value="1"/>
</dbReference>